<dbReference type="Proteomes" id="UP000887013">
    <property type="component" value="Unassembled WGS sequence"/>
</dbReference>
<feature type="signal peptide" evidence="1">
    <location>
        <begin position="1"/>
        <end position="17"/>
    </location>
</feature>
<evidence type="ECO:0000313" key="4">
    <source>
        <dbReference type="Proteomes" id="UP000887013"/>
    </source>
</evidence>
<evidence type="ECO:0000256" key="1">
    <source>
        <dbReference type="SAM" id="SignalP"/>
    </source>
</evidence>
<feature type="chain" id="PRO_5036471300" evidence="1">
    <location>
        <begin position="18"/>
        <end position="129"/>
    </location>
</feature>
<sequence length="129" mass="14720">MIVKKLLFWLFAKIIELIPGRDGKIRTAKFKTQHGTLLRPVQRIYPFDIYSKESVDEELGGEESNSYKVTDIENNLTSADAVILRKFTSSRRPMKVPKGLDLFNNIGYTLETFFESLKGGGEIVGYELK</sequence>
<proteinExistence type="predicted"/>
<keyword evidence="4" id="KW-1185">Reference proteome</keyword>
<dbReference type="Pfam" id="PF18701">
    <property type="entry name" value="DUF5641"/>
    <property type="match status" value="1"/>
</dbReference>
<dbReference type="InterPro" id="IPR040676">
    <property type="entry name" value="DUF5641"/>
</dbReference>
<reference evidence="3" key="1">
    <citation type="submission" date="2020-08" db="EMBL/GenBank/DDBJ databases">
        <title>Multicomponent nature underlies the extraordinary mechanical properties of spider dragline silk.</title>
        <authorList>
            <person name="Kono N."/>
            <person name="Nakamura H."/>
            <person name="Mori M."/>
            <person name="Yoshida Y."/>
            <person name="Ohtoshi R."/>
            <person name="Malay A.D."/>
            <person name="Moran D.A.P."/>
            <person name="Tomita M."/>
            <person name="Numata K."/>
            <person name="Arakawa K."/>
        </authorList>
    </citation>
    <scope>NUCLEOTIDE SEQUENCE</scope>
</reference>
<evidence type="ECO:0000313" key="3">
    <source>
        <dbReference type="EMBL" id="GFT35383.1"/>
    </source>
</evidence>
<feature type="domain" description="DUF5641" evidence="2">
    <location>
        <begin position="8"/>
        <end position="46"/>
    </location>
</feature>
<accession>A0A8X6NX18</accession>
<name>A0A8X6NX18_NEPPI</name>
<dbReference type="EMBL" id="BMAW01062314">
    <property type="protein sequence ID" value="GFT35383.1"/>
    <property type="molecule type" value="Genomic_DNA"/>
</dbReference>
<keyword evidence="1" id="KW-0732">Signal</keyword>
<organism evidence="3 4">
    <name type="scientific">Nephila pilipes</name>
    <name type="common">Giant wood spider</name>
    <name type="synonym">Nephila maculata</name>
    <dbReference type="NCBI Taxonomy" id="299642"/>
    <lineage>
        <taxon>Eukaryota</taxon>
        <taxon>Metazoa</taxon>
        <taxon>Ecdysozoa</taxon>
        <taxon>Arthropoda</taxon>
        <taxon>Chelicerata</taxon>
        <taxon>Arachnida</taxon>
        <taxon>Araneae</taxon>
        <taxon>Araneomorphae</taxon>
        <taxon>Entelegynae</taxon>
        <taxon>Araneoidea</taxon>
        <taxon>Nephilidae</taxon>
        <taxon>Nephila</taxon>
    </lineage>
</organism>
<protein>
    <submittedName>
        <fullName evidence="3">Integrase catalytic domain-containing protein</fullName>
    </submittedName>
</protein>
<comment type="caution">
    <text evidence="3">The sequence shown here is derived from an EMBL/GenBank/DDBJ whole genome shotgun (WGS) entry which is preliminary data.</text>
</comment>
<evidence type="ECO:0000259" key="2">
    <source>
        <dbReference type="Pfam" id="PF18701"/>
    </source>
</evidence>
<gene>
    <name evidence="3" type="primary">AVEN_78169_1</name>
    <name evidence="3" type="ORF">NPIL_622611</name>
</gene>
<dbReference type="AlphaFoldDB" id="A0A8X6NX18"/>
<dbReference type="OrthoDB" id="6423198at2759"/>